<evidence type="ECO:0000313" key="3">
    <source>
        <dbReference type="Proteomes" id="UP001152484"/>
    </source>
</evidence>
<organism evidence="2 3">
    <name type="scientific">Cuscuta europaea</name>
    <name type="common">European dodder</name>
    <dbReference type="NCBI Taxonomy" id="41803"/>
    <lineage>
        <taxon>Eukaryota</taxon>
        <taxon>Viridiplantae</taxon>
        <taxon>Streptophyta</taxon>
        <taxon>Embryophyta</taxon>
        <taxon>Tracheophyta</taxon>
        <taxon>Spermatophyta</taxon>
        <taxon>Magnoliopsida</taxon>
        <taxon>eudicotyledons</taxon>
        <taxon>Gunneridae</taxon>
        <taxon>Pentapetalae</taxon>
        <taxon>asterids</taxon>
        <taxon>lamiids</taxon>
        <taxon>Solanales</taxon>
        <taxon>Convolvulaceae</taxon>
        <taxon>Cuscuteae</taxon>
        <taxon>Cuscuta</taxon>
        <taxon>Cuscuta subgen. Cuscuta</taxon>
    </lineage>
</organism>
<dbReference type="PANTHER" id="PTHR31635">
    <property type="entry name" value="REVERSE TRANSCRIPTASE DOMAIN-CONTAINING PROTEIN-RELATED"/>
    <property type="match status" value="1"/>
</dbReference>
<dbReference type="OrthoDB" id="9908259at2759"/>
<proteinExistence type="predicted"/>
<name>A0A9P0Z7Q6_CUSEU</name>
<dbReference type="PANTHER" id="PTHR31635:SF196">
    <property type="entry name" value="REVERSE TRANSCRIPTASE DOMAIN-CONTAINING PROTEIN-RELATED"/>
    <property type="match status" value="1"/>
</dbReference>
<sequence>MADGDMADQILMAQETIHCIEKKVRGSNMVIKLDMAKAFDKLSWSYLTEILNRFGFSSQFIHLVMNNLRSTCLSIITNGKPQGFFKPKRGVKQGGPLISLHIYNASEGFFRGLNWLMDTGKMKPY</sequence>
<gene>
    <name evidence="2" type="ORF">CEURO_LOCUS12061</name>
</gene>
<dbReference type="InterPro" id="IPR000477">
    <property type="entry name" value="RT_dom"/>
</dbReference>
<dbReference type="EMBL" id="CAMAPE010000029">
    <property type="protein sequence ID" value="CAH9092694.1"/>
    <property type="molecule type" value="Genomic_DNA"/>
</dbReference>
<dbReference type="AlphaFoldDB" id="A0A9P0Z7Q6"/>
<keyword evidence="3" id="KW-1185">Reference proteome</keyword>
<evidence type="ECO:0000259" key="1">
    <source>
        <dbReference type="Pfam" id="PF00078"/>
    </source>
</evidence>
<feature type="domain" description="Reverse transcriptase" evidence="1">
    <location>
        <begin position="19"/>
        <end position="97"/>
    </location>
</feature>
<reference evidence="2" key="1">
    <citation type="submission" date="2022-07" db="EMBL/GenBank/DDBJ databases">
        <authorList>
            <person name="Macas J."/>
            <person name="Novak P."/>
            <person name="Neumann P."/>
        </authorList>
    </citation>
    <scope>NUCLEOTIDE SEQUENCE</scope>
</reference>
<dbReference type="Pfam" id="PF00078">
    <property type="entry name" value="RVT_1"/>
    <property type="match status" value="1"/>
</dbReference>
<protein>
    <recommendedName>
        <fullName evidence="1">Reverse transcriptase domain-containing protein</fullName>
    </recommendedName>
</protein>
<accession>A0A9P0Z7Q6</accession>
<dbReference type="Proteomes" id="UP001152484">
    <property type="component" value="Unassembled WGS sequence"/>
</dbReference>
<evidence type="ECO:0000313" key="2">
    <source>
        <dbReference type="EMBL" id="CAH9092694.1"/>
    </source>
</evidence>
<comment type="caution">
    <text evidence="2">The sequence shown here is derived from an EMBL/GenBank/DDBJ whole genome shotgun (WGS) entry which is preliminary data.</text>
</comment>